<name>A0ACB8DWT5_DERSI</name>
<proteinExistence type="predicted"/>
<reference evidence="1" key="1">
    <citation type="submission" date="2020-05" db="EMBL/GenBank/DDBJ databases">
        <title>Large-scale comparative analyses of tick genomes elucidate their genetic diversity and vector capacities.</title>
        <authorList>
            <person name="Jia N."/>
            <person name="Wang J."/>
            <person name="Shi W."/>
            <person name="Du L."/>
            <person name="Sun Y."/>
            <person name="Zhan W."/>
            <person name="Jiang J."/>
            <person name="Wang Q."/>
            <person name="Zhang B."/>
            <person name="Ji P."/>
            <person name="Sakyi L.B."/>
            <person name="Cui X."/>
            <person name="Yuan T."/>
            <person name="Jiang B."/>
            <person name="Yang W."/>
            <person name="Lam T.T.-Y."/>
            <person name="Chang Q."/>
            <person name="Ding S."/>
            <person name="Wang X."/>
            <person name="Zhu J."/>
            <person name="Ruan X."/>
            <person name="Zhao L."/>
            <person name="Wei J."/>
            <person name="Que T."/>
            <person name="Du C."/>
            <person name="Cheng J."/>
            <person name="Dai P."/>
            <person name="Han X."/>
            <person name="Huang E."/>
            <person name="Gao Y."/>
            <person name="Liu J."/>
            <person name="Shao H."/>
            <person name="Ye R."/>
            <person name="Li L."/>
            <person name="Wei W."/>
            <person name="Wang X."/>
            <person name="Wang C."/>
            <person name="Yang T."/>
            <person name="Huo Q."/>
            <person name="Li W."/>
            <person name="Guo W."/>
            <person name="Chen H."/>
            <person name="Zhou L."/>
            <person name="Ni X."/>
            <person name="Tian J."/>
            <person name="Zhou Y."/>
            <person name="Sheng Y."/>
            <person name="Liu T."/>
            <person name="Pan Y."/>
            <person name="Xia L."/>
            <person name="Li J."/>
            <person name="Zhao F."/>
            <person name="Cao W."/>
        </authorList>
    </citation>
    <scope>NUCLEOTIDE SEQUENCE</scope>
    <source>
        <strain evidence="1">Dsil-2018</strain>
    </source>
</reference>
<keyword evidence="2" id="KW-1185">Reference proteome</keyword>
<dbReference type="Proteomes" id="UP000821865">
    <property type="component" value="Chromosome 1"/>
</dbReference>
<dbReference type="EMBL" id="CM023470">
    <property type="protein sequence ID" value="KAH7978801.1"/>
    <property type="molecule type" value="Genomic_DNA"/>
</dbReference>
<gene>
    <name evidence="1" type="ORF">HPB49_006779</name>
</gene>
<accession>A0ACB8DWT5</accession>
<evidence type="ECO:0000313" key="2">
    <source>
        <dbReference type="Proteomes" id="UP000821865"/>
    </source>
</evidence>
<comment type="caution">
    <text evidence="1">The sequence shown here is derived from an EMBL/GenBank/DDBJ whole genome shotgun (WGS) entry which is preliminary data.</text>
</comment>
<protein>
    <submittedName>
        <fullName evidence="1">Uncharacterized protein</fullName>
    </submittedName>
</protein>
<sequence>MSWYVTSLSLSSYIATSSSSPPPSSPSPPPQSSPPPRGVRGVGLSLSQPRIRGVSRSAVVLCGCSDNGDYTGAGWGAMGSTWHKNVRNRGVLAAGADCWGEDTPEKEQLTFIYGGVRHSERGRSASSTGGRAHFEGNQEGHMSRECLRHGRGCFKCSEEGHMSRD</sequence>
<organism evidence="1 2">
    <name type="scientific">Dermacentor silvarum</name>
    <name type="common">Tick</name>
    <dbReference type="NCBI Taxonomy" id="543639"/>
    <lineage>
        <taxon>Eukaryota</taxon>
        <taxon>Metazoa</taxon>
        <taxon>Ecdysozoa</taxon>
        <taxon>Arthropoda</taxon>
        <taxon>Chelicerata</taxon>
        <taxon>Arachnida</taxon>
        <taxon>Acari</taxon>
        <taxon>Parasitiformes</taxon>
        <taxon>Ixodida</taxon>
        <taxon>Ixodoidea</taxon>
        <taxon>Ixodidae</taxon>
        <taxon>Rhipicephalinae</taxon>
        <taxon>Dermacentor</taxon>
    </lineage>
</organism>
<evidence type="ECO:0000313" key="1">
    <source>
        <dbReference type="EMBL" id="KAH7978801.1"/>
    </source>
</evidence>